<organism evidence="2 3">
    <name type="scientific">Alkalilimnicola ehrlichii</name>
    <dbReference type="NCBI Taxonomy" id="351052"/>
    <lineage>
        <taxon>Bacteria</taxon>
        <taxon>Pseudomonadati</taxon>
        <taxon>Pseudomonadota</taxon>
        <taxon>Gammaproteobacteria</taxon>
        <taxon>Chromatiales</taxon>
        <taxon>Ectothiorhodospiraceae</taxon>
        <taxon>Alkalilimnicola</taxon>
    </lineage>
</organism>
<reference evidence="3" key="1">
    <citation type="submission" date="2017-05" db="EMBL/GenBank/DDBJ databases">
        <authorList>
            <person name="Sharma S."/>
            <person name="Sidhu C."/>
            <person name="Pinnaka A.K."/>
        </authorList>
    </citation>
    <scope>NUCLEOTIDE SEQUENCE [LARGE SCALE GENOMIC DNA]</scope>
    <source>
        <strain evidence="3">AK93</strain>
    </source>
</reference>
<dbReference type="OrthoDB" id="9786302at2"/>
<dbReference type="Pfam" id="PF10027">
    <property type="entry name" value="DUF2269"/>
    <property type="match status" value="1"/>
</dbReference>
<comment type="caution">
    <text evidence="2">The sequence shown here is derived from an EMBL/GenBank/DDBJ whole genome shotgun (WGS) entry which is preliminary data.</text>
</comment>
<feature type="transmembrane region" description="Helical" evidence="1">
    <location>
        <begin position="84"/>
        <end position="104"/>
    </location>
</feature>
<evidence type="ECO:0008006" key="4">
    <source>
        <dbReference type="Google" id="ProtNLM"/>
    </source>
</evidence>
<keyword evidence="1" id="KW-1133">Transmembrane helix</keyword>
<evidence type="ECO:0000313" key="3">
    <source>
        <dbReference type="Proteomes" id="UP000256763"/>
    </source>
</evidence>
<dbReference type="InterPro" id="IPR018729">
    <property type="entry name" value="DUF2269_transmembrane"/>
</dbReference>
<feature type="transmembrane region" description="Helical" evidence="1">
    <location>
        <begin position="12"/>
        <end position="31"/>
    </location>
</feature>
<sequence length="158" mass="17655">MPWLDYNLLKTLHIISATLLFGTGLGTYFFMIRAARSGNTEALRVTSATVVLADWLFTTPAVIVQFATGLLLMELLGLSFTSTWFLVVMALSAFVGALWLPVVWMQIVLRNMLRELPEGAPLPPRFSRMVKVWEALGYPAFLSGPLVFALMVYKPWIA</sequence>
<evidence type="ECO:0000256" key="1">
    <source>
        <dbReference type="SAM" id="Phobius"/>
    </source>
</evidence>
<protein>
    <recommendedName>
        <fullName evidence="4">DUF2269 domain-containing protein</fullName>
    </recommendedName>
</protein>
<feature type="transmembrane region" description="Helical" evidence="1">
    <location>
        <begin position="135"/>
        <end position="153"/>
    </location>
</feature>
<keyword evidence="1" id="KW-0472">Membrane</keyword>
<keyword evidence="3" id="KW-1185">Reference proteome</keyword>
<gene>
    <name evidence="2" type="ORF">CAL65_06045</name>
</gene>
<name>A0A3E0X1V7_9GAMM</name>
<dbReference type="AlphaFoldDB" id="A0A3E0X1V7"/>
<dbReference type="Proteomes" id="UP000256763">
    <property type="component" value="Unassembled WGS sequence"/>
</dbReference>
<keyword evidence="1" id="KW-0812">Transmembrane</keyword>
<dbReference type="EMBL" id="NFZW01000004">
    <property type="protein sequence ID" value="RFA38419.1"/>
    <property type="molecule type" value="Genomic_DNA"/>
</dbReference>
<feature type="transmembrane region" description="Helical" evidence="1">
    <location>
        <begin position="52"/>
        <end position="72"/>
    </location>
</feature>
<accession>A0A3E0X1V7</accession>
<evidence type="ECO:0000313" key="2">
    <source>
        <dbReference type="EMBL" id="RFA38419.1"/>
    </source>
</evidence>
<proteinExistence type="predicted"/>